<evidence type="ECO:0000313" key="1">
    <source>
        <dbReference type="EMBL" id="MEB3347843.1"/>
    </source>
</evidence>
<organism evidence="1 2">
    <name type="scientific">Aquimarina gracilis</name>
    <dbReference type="NCBI Taxonomy" id="874422"/>
    <lineage>
        <taxon>Bacteria</taxon>
        <taxon>Pseudomonadati</taxon>
        <taxon>Bacteroidota</taxon>
        <taxon>Flavobacteriia</taxon>
        <taxon>Flavobacteriales</taxon>
        <taxon>Flavobacteriaceae</taxon>
        <taxon>Aquimarina</taxon>
    </lineage>
</organism>
<gene>
    <name evidence="1" type="ORF">U6A24_20365</name>
</gene>
<name>A0ABU6A130_9FLAO</name>
<accession>A0ABU6A130</accession>
<proteinExistence type="predicted"/>
<dbReference type="Proteomes" id="UP001327027">
    <property type="component" value="Unassembled WGS sequence"/>
</dbReference>
<dbReference type="EMBL" id="JAYKLX010000010">
    <property type="protein sequence ID" value="MEB3347843.1"/>
    <property type="molecule type" value="Genomic_DNA"/>
</dbReference>
<protein>
    <submittedName>
        <fullName evidence="1">Uncharacterized protein</fullName>
    </submittedName>
</protein>
<dbReference type="RefSeq" id="WP_324181863.1">
    <property type="nucleotide sequence ID" value="NZ_BAABAW010000011.1"/>
</dbReference>
<reference evidence="1 2" key="1">
    <citation type="journal article" date="2013" name="Int. J. Syst. Evol. Microbiol.">
        <title>Aquimarina gracilis sp. nov., isolated from the gut microflora of a mussel, Mytilus coruscus, and emended description of Aquimarina spongiae.</title>
        <authorList>
            <person name="Park S.C."/>
            <person name="Choe H.N."/>
            <person name="Baik K.S."/>
            <person name="Seong C.N."/>
        </authorList>
    </citation>
    <scope>NUCLEOTIDE SEQUENCE [LARGE SCALE GENOMIC DNA]</scope>
    <source>
        <strain evidence="1 2">PSC32</strain>
    </source>
</reference>
<evidence type="ECO:0000313" key="2">
    <source>
        <dbReference type="Proteomes" id="UP001327027"/>
    </source>
</evidence>
<sequence length="219" mass="25769">MKKKLLQGFVTFVVIVFVLWLQKILEIQENSRNATSSKKEIIAELKLNFMSFKSFTKDLSDYDKMLDSIVSDRVINRKKPIDSTHYKDLFRSMYLQAYFCKCDQFTFQNTAYTTAHKKGVLQYFDIDLIKDLEKVYAYQKNNCAARDALLDVLQNQIELIETHSYLNFLDLNLQLSRIYLRGYHTYSIDNAFDDAFTELGTSFEELGVERFLEKPVKSF</sequence>
<comment type="caution">
    <text evidence="1">The sequence shown here is derived from an EMBL/GenBank/DDBJ whole genome shotgun (WGS) entry which is preliminary data.</text>
</comment>
<keyword evidence="2" id="KW-1185">Reference proteome</keyword>